<dbReference type="Proteomes" id="UP000231092">
    <property type="component" value="Unassembled WGS sequence"/>
</dbReference>
<evidence type="ECO:0000313" key="2">
    <source>
        <dbReference type="Proteomes" id="UP000231092"/>
    </source>
</evidence>
<dbReference type="AlphaFoldDB" id="A0A2M8YZF9"/>
<reference evidence="1 2" key="1">
    <citation type="submission" date="2017-11" db="EMBL/GenBank/DDBJ databases">
        <title>Understudied soil microbes with underappreciated capabilities: Untangling the Clostridium saccharolyticum group.</title>
        <authorList>
            <person name="Leschine S."/>
        </authorList>
    </citation>
    <scope>NUCLEOTIDE SEQUENCE [LARGE SCALE GENOMIC DNA]</scope>
    <source>
        <strain evidence="1 2">18A</strain>
    </source>
</reference>
<dbReference type="RefSeq" id="WP_242976823.1">
    <property type="nucleotide sequence ID" value="NZ_PGET01000001.1"/>
</dbReference>
<accession>A0A2M8YZF9</accession>
<organism evidence="1 2">
    <name type="scientific">[Clostridium] celerecrescens 18A</name>
    <dbReference type="NCBI Taxonomy" id="1286362"/>
    <lineage>
        <taxon>Bacteria</taxon>
        <taxon>Bacillati</taxon>
        <taxon>Bacillota</taxon>
        <taxon>Clostridia</taxon>
        <taxon>Lachnospirales</taxon>
        <taxon>Lachnospiraceae</taxon>
        <taxon>Lacrimispora</taxon>
    </lineage>
</organism>
<protein>
    <submittedName>
        <fullName evidence="1">Uncharacterized protein</fullName>
    </submittedName>
</protein>
<dbReference type="EMBL" id="PGET01000001">
    <property type="protein sequence ID" value="PJJ26585.1"/>
    <property type="molecule type" value="Genomic_DNA"/>
</dbReference>
<gene>
    <name evidence="1" type="ORF">H171_0015</name>
</gene>
<comment type="caution">
    <text evidence="1">The sequence shown here is derived from an EMBL/GenBank/DDBJ whole genome shotgun (WGS) entry which is preliminary data.</text>
</comment>
<evidence type="ECO:0000313" key="1">
    <source>
        <dbReference type="EMBL" id="PJJ26585.1"/>
    </source>
</evidence>
<sequence>MDKTNENFNVFLKAVDDRYKDFVMEINDYLTQNNCKCEIKPAKNGFIASYKPETTKKVLATFVFRKTGMRIRIYPEHVKAYESFLNTLPEIMKKEIKKASVCKRIINPEECNSKCHMGYDFLLDEEHHQKCRYMAFMPALSEETTPYIKEFLEKELNA</sequence>
<name>A0A2M8YZF9_9FIRM</name>
<proteinExistence type="predicted"/>